<evidence type="ECO:0000256" key="11">
    <source>
        <dbReference type="ARBA" id="ARBA00023098"/>
    </source>
</evidence>
<comment type="caution">
    <text evidence="15">The sequence shown here is derived from an EMBL/GenBank/DDBJ whole genome shotgun (WGS) entry which is preliminary data.</text>
</comment>
<keyword evidence="11 13" id="KW-0443">Lipid metabolism</keyword>
<dbReference type="Pfam" id="PF02606">
    <property type="entry name" value="LpxK"/>
    <property type="match status" value="1"/>
</dbReference>
<evidence type="ECO:0000256" key="4">
    <source>
        <dbReference type="ARBA" id="ARBA00016436"/>
    </source>
</evidence>
<keyword evidence="10 13" id="KW-0067">ATP-binding</keyword>
<dbReference type="PANTHER" id="PTHR42724">
    <property type="entry name" value="TETRAACYLDISACCHARIDE 4'-KINASE"/>
    <property type="match status" value="1"/>
</dbReference>
<comment type="catalytic activity">
    <reaction evidence="13">
        <text>a lipid A disaccharide + ATP = a lipid IVA + ADP + H(+)</text>
        <dbReference type="Rhea" id="RHEA:67840"/>
        <dbReference type="ChEBI" id="CHEBI:15378"/>
        <dbReference type="ChEBI" id="CHEBI:30616"/>
        <dbReference type="ChEBI" id="CHEBI:176343"/>
        <dbReference type="ChEBI" id="CHEBI:176425"/>
        <dbReference type="ChEBI" id="CHEBI:456216"/>
        <dbReference type="EC" id="2.7.1.130"/>
    </reaction>
</comment>
<evidence type="ECO:0000313" key="16">
    <source>
        <dbReference type="Proteomes" id="UP001595907"/>
    </source>
</evidence>
<evidence type="ECO:0000256" key="10">
    <source>
        <dbReference type="ARBA" id="ARBA00022840"/>
    </source>
</evidence>
<protein>
    <recommendedName>
        <fullName evidence="4 13">Tetraacyldisaccharide 4'-kinase</fullName>
        <ecNumber evidence="3 13">2.7.1.130</ecNumber>
    </recommendedName>
    <alternativeName>
        <fullName evidence="12 13">Lipid A 4'-kinase</fullName>
    </alternativeName>
</protein>
<name>A0ABV8QPC7_9BACT</name>
<dbReference type="InterPro" id="IPR003758">
    <property type="entry name" value="LpxK"/>
</dbReference>
<dbReference type="SUPFAM" id="SSF52540">
    <property type="entry name" value="P-loop containing nucleoside triphosphate hydrolases"/>
    <property type="match status" value="1"/>
</dbReference>
<keyword evidence="14" id="KW-0472">Membrane</keyword>
<organism evidence="15 16">
    <name type="scientific">Ferruginibacter yonginensis</name>
    <dbReference type="NCBI Taxonomy" id="1310416"/>
    <lineage>
        <taxon>Bacteria</taxon>
        <taxon>Pseudomonadati</taxon>
        <taxon>Bacteroidota</taxon>
        <taxon>Chitinophagia</taxon>
        <taxon>Chitinophagales</taxon>
        <taxon>Chitinophagaceae</taxon>
        <taxon>Ferruginibacter</taxon>
    </lineage>
</organism>
<evidence type="ECO:0000256" key="3">
    <source>
        <dbReference type="ARBA" id="ARBA00012071"/>
    </source>
</evidence>
<evidence type="ECO:0000256" key="9">
    <source>
        <dbReference type="ARBA" id="ARBA00022777"/>
    </source>
</evidence>
<comment type="function">
    <text evidence="1 13">Transfers the gamma-phosphate of ATP to the 4'-position of a tetraacyldisaccharide 1-phosphate intermediate (termed DS-1-P) to form tetraacyldisaccharide 1,4'-bis-phosphate (lipid IVA).</text>
</comment>
<evidence type="ECO:0000256" key="5">
    <source>
        <dbReference type="ARBA" id="ARBA00022516"/>
    </source>
</evidence>
<keyword evidence="14" id="KW-1133">Transmembrane helix</keyword>
<dbReference type="EMBL" id="JBHSCZ010000001">
    <property type="protein sequence ID" value="MFC4261505.1"/>
    <property type="molecule type" value="Genomic_DNA"/>
</dbReference>
<evidence type="ECO:0000256" key="6">
    <source>
        <dbReference type="ARBA" id="ARBA00022556"/>
    </source>
</evidence>
<keyword evidence="5 13" id="KW-0444">Lipid biosynthesis</keyword>
<keyword evidence="14" id="KW-0812">Transmembrane</keyword>
<feature type="binding site" evidence="13">
    <location>
        <begin position="48"/>
        <end position="55"/>
    </location>
    <ligand>
        <name>ATP</name>
        <dbReference type="ChEBI" id="CHEBI:30616"/>
    </ligand>
</feature>
<evidence type="ECO:0000256" key="13">
    <source>
        <dbReference type="HAMAP-Rule" id="MF_00409"/>
    </source>
</evidence>
<proteinExistence type="inferred from homology"/>
<keyword evidence="9 13" id="KW-0418">Kinase</keyword>
<dbReference type="GO" id="GO:0009029">
    <property type="term" value="F:lipid-A 4'-kinase activity"/>
    <property type="evidence" value="ECO:0007669"/>
    <property type="project" value="UniProtKB-EC"/>
</dbReference>
<evidence type="ECO:0000256" key="14">
    <source>
        <dbReference type="SAM" id="Phobius"/>
    </source>
</evidence>
<evidence type="ECO:0000256" key="8">
    <source>
        <dbReference type="ARBA" id="ARBA00022741"/>
    </source>
</evidence>
<evidence type="ECO:0000313" key="15">
    <source>
        <dbReference type="EMBL" id="MFC4261505.1"/>
    </source>
</evidence>
<evidence type="ECO:0000256" key="1">
    <source>
        <dbReference type="ARBA" id="ARBA00002274"/>
    </source>
</evidence>
<dbReference type="NCBIfam" id="TIGR00682">
    <property type="entry name" value="lpxK"/>
    <property type="match status" value="1"/>
</dbReference>
<reference evidence="16" key="1">
    <citation type="journal article" date="2019" name="Int. J. Syst. Evol. Microbiol.">
        <title>The Global Catalogue of Microorganisms (GCM) 10K type strain sequencing project: providing services to taxonomists for standard genome sequencing and annotation.</title>
        <authorList>
            <consortium name="The Broad Institute Genomics Platform"/>
            <consortium name="The Broad Institute Genome Sequencing Center for Infectious Disease"/>
            <person name="Wu L."/>
            <person name="Ma J."/>
        </authorList>
    </citation>
    <scope>NUCLEOTIDE SEQUENCE [LARGE SCALE GENOMIC DNA]</scope>
    <source>
        <strain evidence="16">CECT 8289</strain>
    </source>
</reference>
<evidence type="ECO:0000256" key="12">
    <source>
        <dbReference type="ARBA" id="ARBA00029757"/>
    </source>
</evidence>
<gene>
    <name evidence="13 15" type="primary">lpxK</name>
    <name evidence="15" type="ORF">ACFOWM_01325</name>
</gene>
<dbReference type="PANTHER" id="PTHR42724:SF1">
    <property type="entry name" value="TETRAACYLDISACCHARIDE 4'-KINASE, MITOCHONDRIAL-RELATED"/>
    <property type="match status" value="1"/>
</dbReference>
<keyword evidence="6 13" id="KW-0441">Lipid A biosynthesis</keyword>
<feature type="transmembrane region" description="Helical" evidence="14">
    <location>
        <begin position="7"/>
        <end position="26"/>
    </location>
</feature>
<keyword evidence="7 13" id="KW-0808">Transferase</keyword>
<accession>A0ABV8QPC7</accession>
<evidence type="ECO:0000256" key="2">
    <source>
        <dbReference type="ARBA" id="ARBA00004870"/>
    </source>
</evidence>
<dbReference type="Proteomes" id="UP001595907">
    <property type="component" value="Unassembled WGS sequence"/>
</dbReference>
<keyword evidence="16" id="KW-1185">Reference proteome</keyword>
<sequence length="358" mass="40709">MLKSFRYLLFPFSLIYGGIIIVRNYLFDKKIFKSASFNFPLICVGNLAVGGTGKTPMAEYLISVLKKNYQVATLSRGYKRKTKGYTLANERTTALEIGDEPMQFHEKFADISVAVGEERLVAIPLILQDKPFTDVIILDDAFQHRSVKAGLNILLTEYKNLYSRDLMMPAGDLRDVKLSSKRADIIVVTKCKPDLTIAEKDAIEKELKMLPHQKIFFTEIVYGDPYHLFSKQTVGISTNSDVLLITGIANPKPMKEFITGLVHSYDMIKYADHHIFTSTDLKDIKKHFQKIVSTNKMIITTEKDGVRLKKFEKELADLPIYSLPIQQQFLFNEAPVFNEMVINFIENFKKSGTAIPQA</sequence>
<dbReference type="RefSeq" id="WP_379705976.1">
    <property type="nucleotide sequence ID" value="NZ_JBHSCZ010000001.1"/>
</dbReference>
<evidence type="ECO:0000256" key="7">
    <source>
        <dbReference type="ARBA" id="ARBA00022679"/>
    </source>
</evidence>
<dbReference type="InterPro" id="IPR027417">
    <property type="entry name" value="P-loop_NTPase"/>
</dbReference>
<comment type="pathway">
    <text evidence="2 13">Glycolipid biosynthesis; lipid IV(A) biosynthesis; lipid IV(A) from (3R)-3-hydroxytetradecanoyl-[acyl-carrier-protein] and UDP-N-acetyl-alpha-D-glucosamine: step 6/6.</text>
</comment>
<dbReference type="HAMAP" id="MF_00409">
    <property type="entry name" value="LpxK"/>
    <property type="match status" value="1"/>
</dbReference>
<dbReference type="EC" id="2.7.1.130" evidence="3 13"/>
<keyword evidence="8 13" id="KW-0547">Nucleotide-binding</keyword>
<comment type="similarity">
    <text evidence="13">Belongs to the LpxK family.</text>
</comment>